<dbReference type="CDD" id="cd01460">
    <property type="entry name" value="vWA_midasin"/>
    <property type="match status" value="1"/>
</dbReference>
<dbReference type="GO" id="GO:0000027">
    <property type="term" value="P:ribosomal large subunit assembly"/>
    <property type="evidence" value="ECO:0000318"/>
    <property type="project" value="GO_Central"/>
</dbReference>
<keyword evidence="6 10" id="KW-0547">Nucleotide-binding</keyword>
<dbReference type="Gene3D" id="3.40.50.410">
    <property type="entry name" value="von Willebrand factor, type A domain"/>
    <property type="match status" value="1"/>
</dbReference>
<evidence type="ECO:0000256" key="4">
    <source>
        <dbReference type="ARBA" id="ARBA00017143"/>
    </source>
</evidence>
<keyword evidence="8 10" id="KW-0143">Chaperone</keyword>
<protein>
    <recommendedName>
        <fullName evidence="4 10">Midasin</fullName>
    </recommendedName>
</protein>
<feature type="compositionally biased region" description="Basic and acidic residues" evidence="11">
    <location>
        <begin position="4210"/>
        <end position="4222"/>
    </location>
</feature>
<evidence type="ECO:0000313" key="14">
    <source>
        <dbReference type="JaponicusDB" id="SJAG_03496"/>
    </source>
</evidence>
<dbReference type="InterPro" id="IPR040848">
    <property type="entry name" value="AAA_lid_7"/>
</dbReference>
<evidence type="ECO:0000313" key="13">
    <source>
        <dbReference type="EMBL" id="EEB08347.2"/>
    </source>
</evidence>
<dbReference type="GO" id="GO:0016887">
    <property type="term" value="F:ATP hydrolysis activity"/>
    <property type="evidence" value="ECO:0000318"/>
    <property type="project" value="GO_Central"/>
</dbReference>
<dbReference type="GO" id="GO:0005634">
    <property type="term" value="C:nucleus"/>
    <property type="evidence" value="ECO:0000318"/>
    <property type="project" value="GO_Central"/>
</dbReference>
<dbReference type="FunFam" id="3.40.50.300:FF:000712">
    <property type="entry name" value="Midasin"/>
    <property type="match status" value="1"/>
</dbReference>
<dbReference type="PROSITE" id="PS50234">
    <property type="entry name" value="VWFA"/>
    <property type="match status" value="1"/>
</dbReference>
<feature type="compositionally biased region" description="Acidic residues" evidence="11">
    <location>
        <begin position="4047"/>
        <end position="4111"/>
    </location>
</feature>
<organism evidence="13 15">
    <name type="scientific">Schizosaccharomyces japonicus (strain yFS275 / FY16936)</name>
    <name type="common">Fission yeast</name>
    <dbReference type="NCBI Taxonomy" id="402676"/>
    <lineage>
        <taxon>Eukaryota</taxon>
        <taxon>Fungi</taxon>
        <taxon>Dikarya</taxon>
        <taxon>Ascomycota</taxon>
        <taxon>Taphrinomycotina</taxon>
        <taxon>Schizosaccharomycetes</taxon>
        <taxon>Schizosaccharomycetales</taxon>
        <taxon>Schizosaccharomycetaceae</taxon>
        <taxon>Schizosaccharomyces</taxon>
    </lineage>
</organism>
<accession>B6K4E0</accession>
<dbReference type="GeneID" id="7051691"/>
<feature type="compositionally biased region" description="Polar residues" evidence="11">
    <location>
        <begin position="4234"/>
        <end position="4257"/>
    </location>
</feature>
<dbReference type="InterPro" id="IPR048617">
    <property type="entry name" value="MDN1_AAA_lid_4"/>
</dbReference>
<dbReference type="Proteomes" id="UP000001744">
    <property type="component" value="Unassembled WGS sequence"/>
</dbReference>
<dbReference type="FunFam" id="3.40.50.300:FF:000582">
    <property type="entry name" value="Midasin"/>
    <property type="match status" value="1"/>
</dbReference>
<dbReference type="eggNOG" id="KOG1808">
    <property type="taxonomic scope" value="Eukaryota"/>
</dbReference>
<dbReference type="Pfam" id="PF17867">
    <property type="entry name" value="AAA_lid_7"/>
    <property type="match status" value="3"/>
</dbReference>
<feature type="compositionally biased region" description="Basic and acidic residues" evidence="11">
    <location>
        <begin position="3995"/>
        <end position="4004"/>
    </location>
</feature>
<dbReference type="Gene3D" id="3.40.50.300">
    <property type="entry name" value="P-loop containing nucleotide triphosphate hydrolases"/>
    <property type="match status" value="6"/>
</dbReference>
<name>B6K4E0_SCHJY</name>
<dbReference type="InterPro" id="IPR011704">
    <property type="entry name" value="ATPase_dyneun-rel_AAA"/>
</dbReference>
<dbReference type="CDD" id="cd00009">
    <property type="entry name" value="AAA"/>
    <property type="match status" value="1"/>
</dbReference>
<dbReference type="FunFam" id="3.40.50.300:FF:001368">
    <property type="entry name" value="Midasin"/>
    <property type="match status" value="1"/>
</dbReference>
<dbReference type="EMBL" id="KE651167">
    <property type="protein sequence ID" value="EEB08347.2"/>
    <property type="molecule type" value="Genomic_DNA"/>
</dbReference>
<evidence type="ECO:0000259" key="12">
    <source>
        <dbReference type="PROSITE" id="PS50234"/>
    </source>
</evidence>
<evidence type="ECO:0000256" key="3">
    <source>
        <dbReference type="ARBA" id="ARBA00007188"/>
    </source>
</evidence>
<feature type="compositionally biased region" description="Acidic residues" evidence="11">
    <location>
        <begin position="3912"/>
        <end position="3928"/>
    </location>
</feature>
<dbReference type="GO" id="GO:0005524">
    <property type="term" value="F:ATP binding"/>
    <property type="evidence" value="ECO:0007669"/>
    <property type="project" value="UniProtKB-KW"/>
</dbReference>
<sequence>MEEFIEWVPVFPQIYDILDYVGYTPVSVLQRLRLHRPWSVVDNDLLYLHGAEKARSSVKIDYCGELKTYNEVLLLEDVRIAKIHKIASQRTPEQNESHLRELIKSAGLSELDKYLHSLGGELFFCPSEPLPSNLVLTECAQQNLRQIAPLLLHKKPIMLAGPEGMGKTYFLTQVGAKLGQSVVRIHLSESTDAKMLIGTYVSPEPGKFDWQPGILTQAVKNGKWVLFTNIDHAPNEILGVLLPLLEKRQLLIPSRGEVIYAKNSFQILATSTLARKSGLGFRLWSHLNFEFDVDESVSIVSEVYPRLQVVAPHLFTVYKSVVDLFSQRGFLSVAKVFRRISLRDFYKFVKRTDALYAQYGITSLNHKIPVDLEEAILCEALDVFGAFIPTEQGRIAAYQRVGFELNASPEKVQQMETHTPKLNESAEQLRIGRVLLPKFSKGASSNKSTFAFTSLALSLLEQLSAAVRSCEPLLLVGETGTGKTTTVQLLASLLGQKVTVINMSQQTEASDMLGGFKPVNLNTLGIPLHEEFLRLFETTFSSKKNTKFITAASDAARRFKWKNCVKFWKEAIQLSRKILSPDNSDRISKRRRKNVSLLDLTEMWTKFEQKVISFMSKFDSFGKGFMFSFIEGALVKAVRSGHWLLLDEINLASADTLESITQLLSGYDSGILLTERGDLTTIKPHKNFRIIGCMNPSTDVGKRELEPSLRSRFTEIYVRSPDTRLNDLLAIIAKYIGPLCAGDEHVLRDVAEFYQASKRLTGEGNLVDGSGQKPHYTVRTLTRTLTFASQIASIFGLRYSLYEGFCMSFLTLLDEKSEDLLHTLAVKYTIGKLPNASALINQVSKRPMGDNYVQFYHYWLRKGRSSIVEQPHYIITPFIKKNLLNLIRACATRKFPILIEGPTSSGKTSMIEYVAGKTGNKFVRINNHEHTDLQEYIGSYVTDEKGSLVFKEGVLVEALRNGYWVVLDELNLAPTDVLEALNRLLDDNRELFIAETQEVVKPHPDFMLFATQNPPGLYGGRKVLSRAFRNRFLEIHFADIPENELETILCQRCRIAPSYAKRIVEVFRQLSIRRQSTRIFEQKNSFATLRDLFRWASREAVGYQQLAENGFMLLAERARDEQDKIAVKDVIESVMKVRLDLDHLYDISHFEELKCLDWNNGPLSSVVWTKAMQRLFFLVYSCVKNKEPVLLVGDTGCGKTTVCQVLAAALGNVLRIVNAHQDTENGDIIGALRPVRNRSANSKELLSELQTYLKADETASLDALIRDFESLPKHSDAAVCSSIKQKIKKHKALFEWQDGALITAMKNGDFFLLDEISLADDSVLERLNSVLEIGRTLTLIEYGDSVQTLKADDRFSFFATMNPGGDFGKKELSPALRNRFTEIWVPPMTNFEDILLIVEQKLKSEYKPLALPLVRYAQWHSEEYRVHHDGSIISIRDVLSAVNFINNAPSTDSDALLYHSISMVFIDALGAISTNTISSTASHLDEQRRMCVKKISEFGNFDAFLYYERKPVLKSNKELVEISEFSLPTGPFVDPDSEFSLGTATTCVNAYKVMRALQIRKPILLEGSPGVGKTSLITALSRISGHKLIRINMSEQTDLMDLFGSDVPVEGGSSGEFKWRNAPFLTAMESGYWVLLDELNLASQTVLEGLNSCLDHRGEVFVPELNQTFSSHPEFRVFAAQNPHQQGGGRKGLPRSFVNRFTVVYVESLKQDDMLMIARQRYPKLEPELCEKIIRYIFELEAAVSSPTSSFGASGRPWEFNLRDAMRCFQLLSNSSLGNLYPPYEFLDVLVLNCFRSQADRDYAKSLFAKVFDMELPKRPIYVTLTPSHLKVGHSVLERDQFRQRTNALESSLLQNQYSVIESIITCVNQKWPCILTGPTGSGKTSLIRLLASISGAELREMAINSETDTMDLLGEFEQVDYIRKISDFFNVAFDAVLNCLFESGESSDNSVIQKLNSLLTSNAGSLAVAINTLSLVIPLLDTLSRYSSVFGTLSKKGAQLLSLASTSSSSNFEWVDGFLLKAVELGYWLVLDNANLCSPSVLDRLNSLLEYEGVLIVNERTLEDGQPLIIPPHPNFRLFITVDPANGELSRAMRNRGVEIYVDNAELTLRDKTQLQLTSPSPVVSPVDAEASSRSLMLYTIQQLISNFGSIEDSAPILATFFSHLSHSDFSVLTLVLAQYGDLTNSPIVEHMKSIADLDSYKRFELSTFSRFNSIISTVSEADIIYYSDPVSVTNEIQRWNDAESVERMRHSLQTLNGARMLYFYAYSVFVRYTNVKSATSESQSYLRRSAFAYMNGLPSYKDSPSSLWTLLSALAEFLSSVFTGDLLLESKSFEIQHLIKLTHLWNLTFIWTDVATIDRSRLFVYSFMLNGWLNEAESMGLTSRFNVPSQAIKQFSLSINLETGVYVQTLWDEFHPMVPLSLESWKLWTRLHMTLISYMSANFPSLSSEKNAVKVVQAALSVGKSILNDDGSVDFDSFFTKLDEGVISLKDIQKAQLPEPVQKAFKTLISLDLFDIFSNNISNFVESTHEYLVGASMYLDDPMDLLQFIVNRDSNPLYCNLFSIDTAVIRSGSMFQSFFKAFSYLSDNASITNYTVYRDIKDTLLYHITKRSKSIVADFTRKLSTVLLQRYVFAITVVKNFLKPQSFQDLVQLCASQNSATSDKTLLEVINTMHSTLSEAVKEFQGPAHFLLETLESLRSSLTETDPNHKLNYQGLAFVKFSQFMLWAYVPDKPYDPALRPLVQGELKKYLSHQLEIQTLTEKVLESANTGSDTSPLIFKLEHQKKDLFCDNVSSNVFRSSDLSSNHFFDELNFLSSSIVRTEKAHSLAISLVSKPSKEVIEETYSFNSKWIHYAMRITELYPQYTDLTAFMTSMLSFGIFGLQVLCSSINETLDPNSKDVNELFTLLLLPEVISKGVSYLKVENVISICDTLDVSPILKLQLLLYFMKQLQLPSRLATDSDTLKSLNVIISQFSAYNQRLAEAKAEQALEESRTYRTKELNLHDNEYLQIFVDYDVEPETDSSTSGLQFDQFARLQHEFWENYRSITLGKGDAYKSNVLFDNGVTLATNLLSNTKDVSPYHIEDSFASIFTKGLLTLNDNSKDRPTSMYDFYRDSNEQEALSLVPLLKSMQCSVDKVLSVWPENATLQALDSAVREAMDLSIRSPVAKCLSKLEQVFHHLSEWEKVASREFSLSDQLEKVKRLIIHWRQLELSNWSPLLRVEELHTSDEILPKFYPIIDFFVFKAKKLSRSGNAQELQEAVGIIMSFIPTVKIGEFAICLGQLKSLVFHCLAQGLKYSAAIIANVFYYFDQFSQNIEKSLASQKLTLEKSIKDKIKLMSWNDTNVYALKESAKKSHHELYKIIRKYREVLGQPVLPLLAQQPSLPSIDTQLDVFKSPVFTAVVRSDLANTVPLKDHGFPPRFVNVGKTVRMMQHMFSPVRFSEEFVSFTKSVVSTSKELASLTPGTLTDDNLSEVKHLKSRKRKLYIDTVKQLKEFGLKYRVPVNVELKQGTMNALLASMSSFVQMNDKGLYSTDNCCVAKLVDYLPKLKALPAGHHDDLSDAEVSRALGLYHSYMELQVPLRSELTDFIYDVDVLEKLIDTIHQTDCSESPTESNLCFNIFASKQQELHSLLNLCRMTSTTFTAQETISSSQSHPVLNMLEEMERVLIVLIQSSSYFVSAASHESQHSAFGELQSINCTLTDMLSEYPFFAHGLVPLKLELDHSISELLKATESTEVVKTIKKKVSTSSDTILAAIENFAKCSKDLTTGDAFRFPAMVAQMRQLLNAISPKSTIHQLTRVRKLLGKGINKLDYSLIGAIFSNYISICRQYLNSVKALAHDLVTYHHHLNACFLKLASIYLVISTSGFCSPDFSSDSKEAGESLESGTGLGSGEGAEDITNQIEEDEDLTELAEEQDDNENDNELEERSDAVEMEDGLNGGQEEQKDAEESNDEDELSDGDLDEEVNSSNDNEQSLDEKLWDEPNEETLGDNESKSKERSKQNNTENLVSNEDGGDSEVDEEASDSEAVNEDVVEDELPRPDESEVNEINESEILDLPDDLQLDAGDDEEGSAPEDSGEDDGAPIEENEEEMNTPMENEEVSMEDIAPEETGSPEKLDEELENAEDDIGDIDESIPDKDDESPESTENSENDEASEAEATAGHEDAEDEEDKVENDDTNESETEVANETTEGEDSNTNVNGVGDSLNEDKPQSDEHMENPDEDLNEPSVGQAPQAQTGEQTESNEQSEAQSTESAALDEQYKTLGSELERWSRVKEIQFSSTEDQEESKNPEDATEFEHVNEESQSNMQAMGNADSEQSKAIDFSNEKSKTDAETEHADMEDAVEETTDALQDLEVGSSDREDDEVDTDTAKPIVEKALQAREPSNFDDVSDDDDEVDWEMDGVPILSVTEQGSMDTDEARTLWSHYERSTHELAIGLCEQLRLILEPTLATKMQGDFRSGKRLNMKRIIPYIASQFKKDKIWMRRTKPSKRTYQVMLAIDDSKSMTESKSTGLAMETLALVSKALSLLEVGQIAVMKFGEHPQLLHPFDKQLTSDSGADLLSHFTFEDSKTNVLELTEASMKLFNFASTAVQRRGSRTLHQLEIIISDGVCEDHDSIRKVLRRSQEDNVMVVFVILDNILSQKKSSILDINKVRYLTKPDGSMELKIQPYIDEFAFDCFLIVRNIEELPQLLASTLRQWFQKAANS</sequence>
<feature type="compositionally biased region" description="Acidic residues" evidence="11">
    <location>
        <begin position="3953"/>
        <end position="3969"/>
    </location>
</feature>
<comment type="subcellular location">
    <subcellularLocation>
        <location evidence="1">Nucleus</location>
        <location evidence="1">Nucleolus</location>
    </subcellularLocation>
    <subcellularLocation>
        <location evidence="2">Nucleus</location>
        <location evidence="2">Nucleoplasm</location>
    </subcellularLocation>
</comment>
<feature type="compositionally biased region" description="Acidic residues" evidence="11">
    <location>
        <begin position="4168"/>
        <end position="4197"/>
    </location>
</feature>
<dbReference type="JaponicusDB" id="SJAG_03496">
    <property type="gene designation" value="mdn1"/>
</dbReference>
<dbReference type="SUPFAM" id="SSF52540">
    <property type="entry name" value="P-loop containing nucleoside triphosphate hydrolases"/>
    <property type="match status" value="6"/>
</dbReference>
<keyword evidence="15" id="KW-1185">Reference proteome</keyword>
<evidence type="ECO:0000256" key="1">
    <source>
        <dbReference type="ARBA" id="ARBA00004604"/>
    </source>
</evidence>
<dbReference type="InterPro" id="IPR002035">
    <property type="entry name" value="VWF_A"/>
</dbReference>
<evidence type="ECO:0000256" key="2">
    <source>
        <dbReference type="ARBA" id="ARBA00004642"/>
    </source>
</evidence>
<proteinExistence type="inferred from homology"/>
<evidence type="ECO:0000256" key="9">
    <source>
        <dbReference type="ARBA" id="ARBA00023242"/>
    </source>
</evidence>
<feature type="compositionally biased region" description="Basic and acidic residues" evidence="11">
    <location>
        <begin position="4270"/>
        <end position="4279"/>
    </location>
</feature>
<dbReference type="PANTHER" id="PTHR48103:SF2">
    <property type="entry name" value="MIDASIN"/>
    <property type="match status" value="1"/>
</dbReference>
<keyword evidence="7 10" id="KW-0067">ATP-binding</keyword>
<reference evidence="13 15" key="1">
    <citation type="journal article" date="2011" name="Science">
        <title>Comparative functional genomics of the fission yeasts.</title>
        <authorList>
            <person name="Rhind N."/>
            <person name="Chen Z."/>
            <person name="Yassour M."/>
            <person name="Thompson D.A."/>
            <person name="Haas B.J."/>
            <person name="Habib N."/>
            <person name="Wapinski I."/>
            <person name="Roy S."/>
            <person name="Lin M.F."/>
            <person name="Heiman D.I."/>
            <person name="Young S.K."/>
            <person name="Furuya K."/>
            <person name="Guo Y."/>
            <person name="Pidoux A."/>
            <person name="Chen H.M."/>
            <person name="Robbertse B."/>
            <person name="Goldberg J.M."/>
            <person name="Aoki K."/>
            <person name="Bayne E.H."/>
            <person name="Berlin A.M."/>
            <person name="Desjardins C.A."/>
            <person name="Dobbs E."/>
            <person name="Dukaj L."/>
            <person name="Fan L."/>
            <person name="FitzGerald M.G."/>
            <person name="French C."/>
            <person name="Gujja S."/>
            <person name="Hansen K."/>
            <person name="Keifenheim D."/>
            <person name="Levin J.Z."/>
            <person name="Mosher R.A."/>
            <person name="Mueller C.A."/>
            <person name="Pfiffner J."/>
            <person name="Priest M."/>
            <person name="Russ C."/>
            <person name="Smialowska A."/>
            <person name="Swoboda P."/>
            <person name="Sykes S.M."/>
            <person name="Vaughn M."/>
            <person name="Vengrova S."/>
            <person name="Yoder R."/>
            <person name="Zeng Q."/>
            <person name="Allshire R."/>
            <person name="Baulcombe D."/>
            <person name="Birren B.W."/>
            <person name="Brown W."/>
            <person name="Ekwall K."/>
            <person name="Kellis M."/>
            <person name="Leatherwood J."/>
            <person name="Levin H."/>
            <person name="Margalit H."/>
            <person name="Martienssen R."/>
            <person name="Nieduszynski C.A."/>
            <person name="Spatafora J.W."/>
            <person name="Friedman N."/>
            <person name="Dalgaard J.Z."/>
            <person name="Baumann P."/>
            <person name="Niki H."/>
            <person name="Regev A."/>
            <person name="Nusbaum C."/>
        </authorList>
    </citation>
    <scope>NUCLEOTIDE SEQUENCE [LARGE SCALE GENOMIC DNA]</scope>
    <source>
        <strain evidence="15">yFS275 / FY16936</strain>
    </source>
</reference>
<keyword evidence="5" id="KW-0597">Phosphoprotein</keyword>
<comment type="similarity">
    <text evidence="3 10">Belongs to the midasin family.</text>
</comment>
<dbReference type="InterPro" id="IPR012099">
    <property type="entry name" value="Midasin"/>
</dbReference>
<evidence type="ECO:0000313" key="15">
    <source>
        <dbReference type="Proteomes" id="UP000001744"/>
    </source>
</evidence>
<evidence type="ECO:0000256" key="5">
    <source>
        <dbReference type="ARBA" id="ARBA00022553"/>
    </source>
</evidence>
<dbReference type="OrthoDB" id="5186at2759"/>
<feature type="compositionally biased region" description="Acidic residues" evidence="11">
    <location>
        <begin position="4016"/>
        <end position="4039"/>
    </location>
</feature>
<dbReference type="OMA" id="ILEQWHR"/>
<feature type="region of interest" description="Disordered" evidence="11">
    <location>
        <begin position="3877"/>
        <end position="3899"/>
    </location>
</feature>
<dbReference type="GO" id="GO:0005730">
    <property type="term" value="C:nucleolus"/>
    <property type="evidence" value="ECO:0007669"/>
    <property type="project" value="UniProtKB-SubCell"/>
</dbReference>
<evidence type="ECO:0000256" key="7">
    <source>
        <dbReference type="ARBA" id="ARBA00022840"/>
    </source>
</evidence>
<dbReference type="VEuPathDB" id="FungiDB:SJAG_03496"/>
<gene>
    <name evidence="14" type="primary">mdn1</name>
    <name evidence="13" type="ORF">SJAG_03496</name>
</gene>
<dbReference type="Pfam" id="PF07728">
    <property type="entry name" value="AAA_5"/>
    <property type="match status" value="9"/>
</dbReference>
<dbReference type="GO" id="GO:0005654">
    <property type="term" value="C:nucleoplasm"/>
    <property type="evidence" value="ECO:0007669"/>
    <property type="project" value="UniProtKB-SubCell"/>
</dbReference>
<dbReference type="InterPro" id="IPR041190">
    <property type="entry name" value="Midasin_AAA_lid_5"/>
</dbReference>
<feature type="domain" description="VWFA" evidence="12">
    <location>
        <begin position="4498"/>
        <end position="4700"/>
    </location>
</feature>
<dbReference type="SMART" id="SM00382">
    <property type="entry name" value="AAA"/>
    <property type="match status" value="6"/>
</dbReference>
<feature type="compositionally biased region" description="Basic and acidic residues" evidence="11">
    <location>
        <begin position="4320"/>
        <end position="4343"/>
    </location>
</feature>
<dbReference type="HOGENOM" id="CLU_000050_0_2_1"/>
<feature type="region of interest" description="Disordered" evidence="11">
    <location>
        <begin position="3912"/>
        <end position="4348"/>
    </location>
</feature>
<keyword evidence="9 10" id="KW-0539">Nucleus</keyword>
<dbReference type="GO" id="GO:0120330">
    <property type="term" value="C:rixosome complex"/>
    <property type="evidence" value="ECO:0007669"/>
    <property type="project" value="EnsemblFungi"/>
</dbReference>
<dbReference type="InterPro" id="IPR003593">
    <property type="entry name" value="AAA+_ATPase"/>
</dbReference>
<evidence type="ECO:0000256" key="6">
    <source>
        <dbReference type="ARBA" id="ARBA00022741"/>
    </source>
</evidence>
<dbReference type="Pfam" id="PF17865">
    <property type="entry name" value="AAA_lid_5"/>
    <property type="match status" value="1"/>
</dbReference>
<dbReference type="Pfam" id="PF21108">
    <property type="entry name" value="MDN1_4th"/>
    <property type="match status" value="1"/>
</dbReference>
<dbReference type="SUPFAM" id="SSF53300">
    <property type="entry name" value="vWA-like"/>
    <property type="match status" value="1"/>
</dbReference>
<dbReference type="RefSeq" id="XP_002174640.2">
    <property type="nucleotide sequence ID" value="XM_002174604.2"/>
</dbReference>
<dbReference type="STRING" id="402676.B6K4E0"/>
<dbReference type="PANTHER" id="PTHR48103">
    <property type="entry name" value="MIDASIN-RELATED"/>
    <property type="match status" value="1"/>
</dbReference>
<feature type="compositionally biased region" description="Acidic residues" evidence="11">
    <location>
        <begin position="4120"/>
        <end position="4159"/>
    </location>
</feature>
<dbReference type="PIRSF" id="PIRSF010340">
    <property type="entry name" value="Midasin"/>
    <property type="match status" value="1"/>
</dbReference>
<evidence type="ECO:0000256" key="11">
    <source>
        <dbReference type="SAM" id="MobiDB-lite"/>
    </source>
</evidence>
<dbReference type="FunFam" id="3.40.50.300:FF:000142">
    <property type="entry name" value="Midasin"/>
    <property type="match status" value="1"/>
</dbReference>
<evidence type="ECO:0000256" key="8">
    <source>
        <dbReference type="ARBA" id="ARBA00023186"/>
    </source>
</evidence>
<feature type="compositionally biased region" description="Basic and acidic residues" evidence="11">
    <location>
        <begin position="4290"/>
        <end position="4305"/>
    </location>
</feature>
<dbReference type="InterPro" id="IPR036465">
    <property type="entry name" value="vWFA_dom_sf"/>
</dbReference>
<dbReference type="InterPro" id="IPR027417">
    <property type="entry name" value="P-loop_NTPase"/>
</dbReference>
<evidence type="ECO:0000256" key="10">
    <source>
        <dbReference type="PIRNR" id="PIRNR010340"/>
    </source>
</evidence>
<comment type="function">
    <text evidence="10">Nuclear chaperone required for maturation and nuclear export of pre-60S ribosome subunits.</text>
</comment>